<reference evidence="3" key="1">
    <citation type="submission" date="2021-09" db="EMBL/GenBank/DDBJ databases">
        <authorList>
            <person name="Martin H S."/>
        </authorList>
    </citation>
    <scope>NUCLEOTIDE SEQUENCE</scope>
</reference>
<dbReference type="CDD" id="cd22673">
    <property type="entry name" value="FHA_Ki67"/>
    <property type="match status" value="1"/>
</dbReference>
<feature type="compositionally biased region" description="Low complexity" evidence="1">
    <location>
        <begin position="166"/>
        <end position="175"/>
    </location>
</feature>
<feature type="compositionally biased region" description="Low complexity" evidence="1">
    <location>
        <begin position="317"/>
        <end position="336"/>
    </location>
</feature>
<proteinExistence type="predicted"/>
<sequence>MSGGRLVVLDRGGRDVKCFPLRAGSASIGSDPSCDVRVLSPAALAVHATLAVRPAGAVLRSYGQTSVNGARVSVAALRHGDTLALAGRRLRWEYDRPERHRRAVPPAPHLTPATPARSPGRPRRRSEPARRPAVPSLHRDSAPASAGRKQVAIVQPQRRDAGDNNVSAAGSSVSPGPSPRGRPDDAHSGTRKSPKRVSADDTTKASLWIESRKCRSPRNSPKPSEEPPPSPSPRPPRNRSSNTSVASATSESVRSSPRVSIKSAPLRLAVLKKAHTAQHRVTKIQAPLKIDHTKQAAIMLMTGHSPRASSSPRVLNVRQTPTVTPRRTPAYRTPTVKGRESVRKSSSVGRRAASQAVRSPTFANPKKSAMKDPKKKKSLRKTESIKFDLSNLDSRSNLSNLENEERHINSDVVLVDVTVTALRTVAPRTS</sequence>
<protein>
    <submittedName>
        <fullName evidence="3">(African queen) hypothetical protein</fullName>
    </submittedName>
</protein>
<feature type="compositionally biased region" description="Polar residues" evidence="1">
    <location>
        <begin position="243"/>
        <end position="258"/>
    </location>
</feature>
<evidence type="ECO:0000313" key="3">
    <source>
        <dbReference type="EMBL" id="CAG9569604.1"/>
    </source>
</evidence>
<organism evidence="3 4">
    <name type="scientific">Danaus chrysippus</name>
    <name type="common">African queen</name>
    <dbReference type="NCBI Taxonomy" id="151541"/>
    <lineage>
        <taxon>Eukaryota</taxon>
        <taxon>Metazoa</taxon>
        <taxon>Ecdysozoa</taxon>
        <taxon>Arthropoda</taxon>
        <taxon>Hexapoda</taxon>
        <taxon>Insecta</taxon>
        <taxon>Pterygota</taxon>
        <taxon>Neoptera</taxon>
        <taxon>Endopterygota</taxon>
        <taxon>Lepidoptera</taxon>
        <taxon>Glossata</taxon>
        <taxon>Ditrysia</taxon>
        <taxon>Papilionoidea</taxon>
        <taxon>Nymphalidae</taxon>
        <taxon>Danainae</taxon>
        <taxon>Danaini</taxon>
        <taxon>Danaina</taxon>
        <taxon>Danaus</taxon>
        <taxon>Anosia</taxon>
    </lineage>
</organism>
<accession>A0A8J2W6L0</accession>
<dbReference type="InterPro" id="IPR000253">
    <property type="entry name" value="FHA_dom"/>
</dbReference>
<dbReference type="InterPro" id="IPR008984">
    <property type="entry name" value="SMAD_FHA_dom_sf"/>
</dbReference>
<gene>
    <name evidence="3" type="ORF">DCHRY22_LOCUS8960</name>
</gene>
<evidence type="ECO:0000256" key="1">
    <source>
        <dbReference type="SAM" id="MobiDB-lite"/>
    </source>
</evidence>
<feature type="region of interest" description="Disordered" evidence="1">
    <location>
        <begin position="304"/>
        <end position="380"/>
    </location>
</feature>
<dbReference type="Gene3D" id="2.60.200.20">
    <property type="match status" value="1"/>
</dbReference>
<feature type="region of interest" description="Disordered" evidence="1">
    <location>
        <begin position="97"/>
        <end position="260"/>
    </location>
</feature>
<evidence type="ECO:0000313" key="4">
    <source>
        <dbReference type="Proteomes" id="UP000789524"/>
    </source>
</evidence>
<dbReference type="OrthoDB" id="6288785at2759"/>
<feature type="compositionally biased region" description="Pro residues" evidence="1">
    <location>
        <begin position="226"/>
        <end position="235"/>
    </location>
</feature>
<dbReference type="EMBL" id="CAKASE010000063">
    <property type="protein sequence ID" value="CAG9569604.1"/>
    <property type="molecule type" value="Genomic_DNA"/>
</dbReference>
<feature type="compositionally biased region" description="Low complexity" evidence="1">
    <location>
        <begin position="110"/>
        <end position="119"/>
    </location>
</feature>
<dbReference type="SUPFAM" id="SSF49879">
    <property type="entry name" value="SMAD/FHA domain"/>
    <property type="match status" value="1"/>
</dbReference>
<keyword evidence="4" id="KW-1185">Reference proteome</keyword>
<dbReference type="Pfam" id="PF00498">
    <property type="entry name" value="FHA"/>
    <property type="match status" value="1"/>
</dbReference>
<dbReference type="AlphaFoldDB" id="A0A8J2W6L0"/>
<comment type="caution">
    <text evidence="3">The sequence shown here is derived from an EMBL/GenBank/DDBJ whole genome shotgun (WGS) entry which is preliminary data.</text>
</comment>
<feature type="domain" description="FHA" evidence="2">
    <location>
        <begin position="27"/>
        <end position="85"/>
    </location>
</feature>
<name>A0A8J2W6L0_9NEOP</name>
<evidence type="ECO:0000259" key="2">
    <source>
        <dbReference type="Pfam" id="PF00498"/>
    </source>
</evidence>
<dbReference type="Proteomes" id="UP000789524">
    <property type="component" value="Unassembled WGS sequence"/>
</dbReference>